<protein>
    <submittedName>
        <fullName evidence="2">Sugar-transfer associated ATP-grasp domain-containing protein</fullName>
    </submittedName>
</protein>
<evidence type="ECO:0000313" key="3">
    <source>
        <dbReference type="Proteomes" id="UP001231197"/>
    </source>
</evidence>
<reference evidence="2 3" key="1">
    <citation type="journal article" date="2023" name="Int. J. Syst. Evol. Microbiol.">
        <title>Winogradskyella bathintestinalis sp. nov., isolated from the intestine of the deep-sea loosejaw dragonfish, Malacosteus niger.</title>
        <authorList>
            <person name="Uniacke-Lowe S."/>
            <person name="Johnson C.N."/>
            <person name="Stanton C."/>
            <person name="Hill C."/>
            <person name="Ross P."/>
        </authorList>
    </citation>
    <scope>NUCLEOTIDE SEQUENCE [LARGE SCALE GENOMIC DNA]</scope>
    <source>
        <strain evidence="2 3">APC 3343</strain>
    </source>
</reference>
<feature type="domain" description="Alpha-L-glutamate ligase-related protein ATP-grasp" evidence="1">
    <location>
        <begin position="184"/>
        <end position="332"/>
    </location>
</feature>
<comment type="caution">
    <text evidence="2">The sequence shown here is derived from an EMBL/GenBank/DDBJ whole genome shotgun (WGS) entry which is preliminary data.</text>
</comment>
<dbReference type="Proteomes" id="UP001231197">
    <property type="component" value="Unassembled WGS sequence"/>
</dbReference>
<organism evidence="2 3">
    <name type="scientific">Winogradskyella bathintestinalis</name>
    <dbReference type="NCBI Taxonomy" id="3035208"/>
    <lineage>
        <taxon>Bacteria</taxon>
        <taxon>Pseudomonadati</taxon>
        <taxon>Bacteroidota</taxon>
        <taxon>Flavobacteriia</taxon>
        <taxon>Flavobacteriales</taxon>
        <taxon>Flavobacteriaceae</taxon>
        <taxon>Winogradskyella</taxon>
    </lineage>
</organism>
<gene>
    <name evidence="2" type="ORF">QMA06_13525</name>
</gene>
<dbReference type="EMBL" id="JASDDK010000005">
    <property type="protein sequence ID" value="MDN3493740.1"/>
    <property type="molecule type" value="Genomic_DNA"/>
</dbReference>
<sequence>MGIVKHIAKNMIEKGKMFVFHKEQNDYARNVLKTIERDKGKLDPKNRKLCIDYANDTFGSEIYAPWLHTYCAFAGDFKEGWIPDNFYGEIVVPQINGEYGQISNRSALIGKLVKESQSLDICYFVNQLFLNLNNEVLNEELIRKLLFTENKKVVYKLEDSRQGKGIYFFDKNTFQMNEIKKLGNGVFQKYIDQHPFFSEFTNSSVATIRITSTCDLNGNIDVKAGYLRFGREKDTHVKSDSAMKIALNIKNGQLCEEAYFPNWVSTKHLPGSNFLFAGKTLPSFHDCINEVKRMHNCIPFIRSVGWDIIVDKDNKVRLIELNGGHNSITFNETIQGPCFKGLNWESLNKTKP</sequence>
<accession>A0ABT7ZXL6</accession>
<dbReference type="Pfam" id="PF14397">
    <property type="entry name" value="ATPgrasp_ST"/>
    <property type="match status" value="1"/>
</dbReference>
<dbReference type="RefSeq" id="WP_290207412.1">
    <property type="nucleotide sequence ID" value="NZ_JASDDK010000005.1"/>
</dbReference>
<evidence type="ECO:0000313" key="2">
    <source>
        <dbReference type="EMBL" id="MDN3493740.1"/>
    </source>
</evidence>
<keyword evidence="3" id="KW-1185">Reference proteome</keyword>
<name>A0ABT7ZXL6_9FLAO</name>
<evidence type="ECO:0000259" key="1">
    <source>
        <dbReference type="Pfam" id="PF14397"/>
    </source>
</evidence>
<proteinExistence type="predicted"/>
<dbReference type="InterPro" id="IPR039523">
    <property type="entry name" value="RimK-rel_E_lig_ATP-grasp"/>
</dbReference>